<keyword evidence="2" id="KW-1185">Reference proteome</keyword>
<dbReference type="OrthoDB" id="1721884at2759"/>
<dbReference type="EMBL" id="LFYR01001213">
    <property type="protein sequence ID" value="KMZ63617.1"/>
    <property type="molecule type" value="Genomic_DNA"/>
</dbReference>
<dbReference type="AlphaFoldDB" id="A0A0K9P5Z6"/>
<accession>A0A0K9P5Z6</accession>
<dbReference type="Proteomes" id="UP000036987">
    <property type="component" value="Unassembled WGS sequence"/>
</dbReference>
<dbReference type="InterPro" id="IPR027417">
    <property type="entry name" value="P-loop_NTPase"/>
</dbReference>
<gene>
    <name evidence="1" type="ORF">ZOSMA_3G00980</name>
</gene>
<sequence length="71" mass="8271">MEAESQNVSRDVSGEGVQQALLKILEGTINQWFISIFFYYLIESCLSTKLAEFLLVFMYQCSVNSFYLLNW</sequence>
<dbReference type="STRING" id="29655.A0A0K9P5Z6"/>
<proteinExistence type="predicted"/>
<evidence type="ECO:0000313" key="1">
    <source>
        <dbReference type="EMBL" id="KMZ63617.1"/>
    </source>
</evidence>
<organism evidence="1 2">
    <name type="scientific">Zostera marina</name>
    <name type="common">Eelgrass</name>
    <dbReference type="NCBI Taxonomy" id="29655"/>
    <lineage>
        <taxon>Eukaryota</taxon>
        <taxon>Viridiplantae</taxon>
        <taxon>Streptophyta</taxon>
        <taxon>Embryophyta</taxon>
        <taxon>Tracheophyta</taxon>
        <taxon>Spermatophyta</taxon>
        <taxon>Magnoliopsida</taxon>
        <taxon>Liliopsida</taxon>
        <taxon>Zosteraceae</taxon>
        <taxon>Zostera</taxon>
    </lineage>
</organism>
<dbReference type="Gene3D" id="3.40.50.300">
    <property type="entry name" value="P-loop containing nucleotide triphosphate hydrolases"/>
    <property type="match status" value="1"/>
</dbReference>
<name>A0A0K9P5Z6_ZOSMR</name>
<evidence type="ECO:0000313" key="2">
    <source>
        <dbReference type="Proteomes" id="UP000036987"/>
    </source>
</evidence>
<protein>
    <submittedName>
        <fullName evidence="1">Uncharacterized protein</fullName>
    </submittedName>
</protein>
<reference evidence="2" key="1">
    <citation type="journal article" date="2016" name="Nature">
        <title>The genome of the seagrass Zostera marina reveals angiosperm adaptation to the sea.</title>
        <authorList>
            <person name="Olsen J.L."/>
            <person name="Rouze P."/>
            <person name="Verhelst B."/>
            <person name="Lin Y.-C."/>
            <person name="Bayer T."/>
            <person name="Collen J."/>
            <person name="Dattolo E."/>
            <person name="De Paoli E."/>
            <person name="Dittami S."/>
            <person name="Maumus F."/>
            <person name="Michel G."/>
            <person name="Kersting A."/>
            <person name="Lauritano C."/>
            <person name="Lohaus R."/>
            <person name="Toepel M."/>
            <person name="Tonon T."/>
            <person name="Vanneste K."/>
            <person name="Amirebrahimi M."/>
            <person name="Brakel J."/>
            <person name="Bostroem C."/>
            <person name="Chovatia M."/>
            <person name="Grimwood J."/>
            <person name="Jenkins J.W."/>
            <person name="Jueterbock A."/>
            <person name="Mraz A."/>
            <person name="Stam W.T."/>
            <person name="Tice H."/>
            <person name="Bornberg-Bauer E."/>
            <person name="Green P.J."/>
            <person name="Pearson G.A."/>
            <person name="Procaccini G."/>
            <person name="Duarte C.M."/>
            <person name="Schmutz J."/>
            <person name="Reusch T.B.H."/>
            <person name="Van de Peer Y."/>
        </authorList>
    </citation>
    <scope>NUCLEOTIDE SEQUENCE [LARGE SCALE GENOMIC DNA]</scope>
    <source>
        <strain evidence="2">cv. Finnish</strain>
    </source>
</reference>
<comment type="caution">
    <text evidence="1">The sequence shown here is derived from an EMBL/GenBank/DDBJ whole genome shotgun (WGS) entry which is preliminary data.</text>
</comment>